<evidence type="ECO:0000313" key="3">
    <source>
        <dbReference type="Proteomes" id="UP000282087"/>
    </source>
</evidence>
<organism evidence="2 3">
    <name type="scientific">Peronospora effusa</name>
    <dbReference type="NCBI Taxonomy" id="542832"/>
    <lineage>
        <taxon>Eukaryota</taxon>
        <taxon>Sar</taxon>
        <taxon>Stramenopiles</taxon>
        <taxon>Oomycota</taxon>
        <taxon>Peronosporomycetes</taxon>
        <taxon>Peronosporales</taxon>
        <taxon>Peronosporaceae</taxon>
        <taxon>Peronospora</taxon>
    </lineage>
</organism>
<accession>A0A3M6VS98</accession>
<dbReference type="PANTHER" id="PTHR30411:SF4">
    <property type="entry name" value="YBAK_AMINOACYL-TRNA SYNTHETASE-ASSOCIATED DOMAIN-CONTAINING PROTEIN"/>
    <property type="match status" value="1"/>
</dbReference>
<gene>
    <name evidence="2" type="ORF">DD238_002013</name>
</gene>
<dbReference type="SUPFAM" id="SSF55826">
    <property type="entry name" value="YbaK/ProRS associated domain"/>
    <property type="match status" value="1"/>
</dbReference>
<protein>
    <recommendedName>
        <fullName evidence="4">YbaK/aminoacyl-tRNA synthetase-associated domain-containing protein</fullName>
    </recommendedName>
</protein>
<dbReference type="AlphaFoldDB" id="A0A3M6VS98"/>
<dbReference type="PANTHER" id="PTHR30411">
    <property type="entry name" value="CYTOPLASMIC PROTEIN"/>
    <property type="match status" value="1"/>
</dbReference>
<dbReference type="GO" id="GO:0002161">
    <property type="term" value="F:aminoacyl-tRNA deacylase activity"/>
    <property type="evidence" value="ECO:0007669"/>
    <property type="project" value="InterPro"/>
</dbReference>
<dbReference type="CDD" id="cd04332">
    <property type="entry name" value="YbaK_like"/>
    <property type="match status" value="1"/>
</dbReference>
<proteinExistence type="predicted"/>
<sequence length="219" mass="24710">MTTIEKVTVHLTAIQERLTSLERCLDDLERVKRVKKHLEREKLTSAVLKTTPSDYYSWSLDQRAKLLGCEIPHLCKSIIMENVAYLDSNVEDSLNSRYYCVVVQYNSKLDAEQLRRFVRNNIPEPDRPSKKNFNFQHASSEMSETLTGFGHNGVSTFGMKTPIPVIIAGNIAALKSSFLWLGGGAEHVKLRISVQDMVRVLGARVADGITTLRTDLDNN</sequence>
<dbReference type="STRING" id="542832.A0A3M6VS98"/>
<keyword evidence="3" id="KW-1185">Reference proteome</keyword>
<dbReference type="Gene3D" id="3.90.960.10">
    <property type="entry name" value="YbaK/aminoacyl-tRNA synthetase-associated domain"/>
    <property type="match status" value="1"/>
</dbReference>
<dbReference type="VEuPathDB" id="FungiDB:DD237_001157"/>
<dbReference type="Proteomes" id="UP000282087">
    <property type="component" value="Unassembled WGS sequence"/>
</dbReference>
<feature type="coiled-coil region" evidence="1">
    <location>
        <begin position="11"/>
        <end position="41"/>
    </location>
</feature>
<reference evidence="2 3" key="1">
    <citation type="submission" date="2018-06" db="EMBL/GenBank/DDBJ databases">
        <title>Comparative genomics of downy mildews reveals potential adaptations to biotrophy.</title>
        <authorList>
            <person name="Fletcher K."/>
            <person name="Klosterman S.J."/>
            <person name="Derevnina L."/>
            <person name="Martin F."/>
            <person name="Koike S."/>
            <person name="Reyes Chin-Wo S."/>
            <person name="Mou B."/>
            <person name="Michelmore R."/>
        </authorList>
    </citation>
    <scope>NUCLEOTIDE SEQUENCE [LARGE SCALE GENOMIC DNA]</scope>
    <source>
        <strain evidence="2 3">R14</strain>
    </source>
</reference>
<dbReference type="EMBL" id="QLLG01000019">
    <property type="protein sequence ID" value="RMX69594.1"/>
    <property type="molecule type" value="Genomic_DNA"/>
</dbReference>
<evidence type="ECO:0000256" key="1">
    <source>
        <dbReference type="SAM" id="Coils"/>
    </source>
</evidence>
<dbReference type="InterPro" id="IPR036754">
    <property type="entry name" value="YbaK/aa-tRNA-synt-asso_dom_sf"/>
</dbReference>
<evidence type="ECO:0008006" key="4">
    <source>
        <dbReference type="Google" id="ProtNLM"/>
    </source>
</evidence>
<keyword evidence="1" id="KW-0175">Coiled coil</keyword>
<name>A0A3M6VS98_9STRA</name>
<evidence type="ECO:0000313" key="2">
    <source>
        <dbReference type="EMBL" id="RMX69594.1"/>
    </source>
</evidence>
<comment type="caution">
    <text evidence="2">The sequence shown here is derived from an EMBL/GenBank/DDBJ whole genome shotgun (WGS) entry which is preliminary data.</text>
</comment>
<dbReference type="OrthoDB" id="1058301at2759"/>